<evidence type="ECO:0000313" key="3">
    <source>
        <dbReference type="Proteomes" id="UP000190328"/>
    </source>
</evidence>
<dbReference type="Proteomes" id="UP000190328">
    <property type="component" value="Unassembled WGS sequence"/>
</dbReference>
<dbReference type="AlphaFoldDB" id="A0A1T4QLV9"/>
<organism evidence="2 3">
    <name type="scientific">Pilibacter termitis</name>
    <dbReference type="NCBI Taxonomy" id="263852"/>
    <lineage>
        <taxon>Bacteria</taxon>
        <taxon>Bacillati</taxon>
        <taxon>Bacillota</taxon>
        <taxon>Bacilli</taxon>
        <taxon>Lactobacillales</taxon>
        <taxon>Enterococcaceae</taxon>
        <taxon>Pilibacter</taxon>
    </lineage>
</organism>
<feature type="transmembrane region" description="Helical" evidence="1">
    <location>
        <begin position="92"/>
        <end position="111"/>
    </location>
</feature>
<gene>
    <name evidence="2" type="ORF">SAMN02745116_02226</name>
</gene>
<protein>
    <submittedName>
        <fullName evidence="2">Uncharacterized protein</fullName>
    </submittedName>
</protein>
<dbReference type="OrthoDB" id="2193090at2"/>
<proteinExistence type="predicted"/>
<keyword evidence="1" id="KW-1133">Transmembrane helix</keyword>
<dbReference type="STRING" id="263852.SAMN02745116_02226"/>
<evidence type="ECO:0000313" key="2">
    <source>
        <dbReference type="EMBL" id="SKA04258.1"/>
    </source>
</evidence>
<dbReference type="RefSeq" id="WP_078808131.1">
    <property type="nucleotide sequence ID" value="NZ_FUXI01000030.1"/>
</dbReference>
<keyword evidence="3" id="KW-1185">Reference proteome</keyword>
<keyword evidence="1" id="KW-0812">Transmembrane</keyword>
<dbReference type="EMBL" id="FUXI01000030">
    <property type="protein sequence ID" value="SKA04258.1"/>
    <property type="molecule type" value="Genomic_DNA"/>
</dbReference>
<evidence type="ECO:0000256" key="1">
    <source>
        <dbReference type="SAM" id="Phobius"/>
    </source>
</evidence>
<sequence>MSKILRIREEVVVVSYKDGVKRIPKEYFDFEPQVDDEIEIYENEDDLIIRRVEKEVFKEKEESLPKAPKISVAKMEVPNFKGKKLFKNRKKFTYIAIAFAVIMVGGVFANLGKEKKNDLPETSETSEVAENTELKLEVPAEIEADTNNIATIKGKTEPNAEVSVGMGIIGDKKVADANGDFSLTYELSGSKEKNITIYAMLNNETKSTKVKIKPNANHSAEIAKKNDEMKLEVPAEVQVDAKGVATIKGKTTPNAEVSVGLGILGDKKVADTNGDFTLTYEWSGSSDTTITINAQLSGGEVKKSAKVKVKASGTSQKETEKPTSQATKFEPKDVSDTTIKSIATYNDYITMYGKIIEDYYTNYENAVKGTILWDEKTFAELKAEQNKSLEELKKEYGVKGNAPLSFMKDGIVEFLISYRDSLKDVVNGFKESLGN</sequence>
<reference evidence="2 3" key="1">
    <citation type="submission" date="2017-02" db="EMBL/GenBank/DDBJ databases">
        <authorList>
            <person name="Peterson S.W."/>
        </authorList>
    </citation>
    <scope>NUCLEOTIDE SEQUENCE [LARGE SCALE GENOMIC DNA]</scope>
    <source>
        <strain evidence="2 3">ATCC BAA-1030</strain>
    </source>
</reference>
<name>A0A1T4QLV9_9ENTE</name>
<keyword evidence="1" id="KW-0472">Membrane</keyword>
<accession>A0A1T4QLV9</accession>